<proteinExistence type="predicted"/>
<dbReference type="Proteomes" id="UP000783686">
    <property type="component" value="Unassembled WGS sequence"/>
</dbReference>
<protein>
    <submittedName>
        <fullName evidence="2">Uncharacterized protein</fullName>
    </submittedName>
</protein>
<dbReference type="EMBL" id="CAJFDH010000004">
    <property type="protein sequence ID" value="CAD5219832.1"/>
    <property type="molecule type" value="Genomic_DNA"/>
</dbReference>
<reference evidence="2" key="1">
    <citation type="submission" date="2020-09" db="EMBL/GenBank/DDBJ databases">
        <authorList>
            <person name="Kikuchi T."/>
        </authorList>
    </citation>
    <scope>NUCLEOTIDE SEQUENCE</scope>
    <source>
        <strain evidence="2">SH1</strain>
    </source>
</reference>
<organism evidence="2 3">
    <name type="scientific">Bursaphelenchus okinawaensis</name>
    <dbReference type="NCBI Taxonomy" id="465554"/>
    <lineage>
        <taxon>Eukaryota</taxon>
        <taxon>Metazoa</taxon>
        <taxon>Ecdysozoa</taxon>
        <taxon>Nematoda</taxon>
        <taxon>Chromadorea</taxon>
        <taxon>Rhabditida</taxon>
        <taxon>Tylenchina</taxon>
        <taxon>Tylenchomorpha</taxon>
        <taxon>Aphelenchoidea</taxon>
        <taxon>Aphelenchoididae</taxon>
        <taxon>Bursaphelenchus</taxon>
    </lineage>
</organism>
<dbReference type="AlphaFoldDB" id="A0A811KW94"/>
<keyword evidence="3" id="KW-1185">Reference proteome</keyword>
<evidence type="ECO:0000313" key="3">
    <source>
        <dbReference type="Proteomes" id="UP000614601"/>
    </source>
</evidence>
<accession>A0A811KW94</accession>
<dbReference type="OrthoDB" id="9991317at2759"/>
<dbReference type="EMBL" id="CAJFCW020000004">
    <property type="protein sequence ID" value="CAG9112926.1"/>
    <property type="molecule type" value="Genomic_DNA"/>
</dbReference>
<feature type="region of interest" description="Disordered" evidence="1">
    <location>
        <begin position="57"/>
        <end position="81"/>
    </location>
</feature>
<name>A0A811KW94_9BILA</name>
<feature type="compositionally biased region" description="Low complexity" evidence="1">
    <location>
        <begin position="58"/>
        <end position="69"/>
    </location>
</feature>
<comment type="caution">
    <text evidence="2">The sequence shown here is derived from an EMBL/GenBank/DDBJ whole genome shotgun (WGS) entry which is preliminary data.</text>
</comment>
<evidence type="ECO:0000313" key="2">
    <source>
        <dbReference type="EMBL" id="CAD5219832.1"/>
    </source>
</evidence>
<sequence length="258" mass="31140">MDYPGMFTYPHDISYLSLDSRARANGTGSVEFESRFRPTHRSHLYYDELFNRLHPQRRSLQPRSSLRSSGSKRVTFEDSLPLPPIQSPKAFELDRSYGYKNKFDNSLESERRYDDVIKSRYNAFRKQQHQDVKDHDDFIRFDDNKKYGELTRYDDLKRYDDVKRCDNVKRYDDTLYQKSSLIEKVVEPVKTVEYVREPLWRDYDSLVSLPTRTTILDYDRPRYLDDGYKKTNSISSFSYDDYEERRYSSRVIRNPYIY</sequence>
<evidence type="ECO:0000256" key="1">
    <source>
        <dbReference type="SAM" id="MobiDB-lite"/>
    </source>
</evidence>
<gene>
    <name evidence="2" type="ORF">BOKJ2_LOCUS8641</name>
</gene>
<dbReference type="Proteomes" id="UP000614601">
    <property type="component" value="Unassembled WGS sequence"/>
</dbReference>